<dbReference type="EC" id="5.4.99.-" evidence="5"/>
<dbReference type="Proteomes" id="UP001205609">
    <property type="component" value="Unassembled WGS sequence"/>
</dbReference>
<dbReference type="InterPro" id="IPR002942">
    <property type="entry name" value="S4_RNA-bd"/>
</dbReference>
<dbReference type="InterPro" id="IPR036986">
    <property type="entry name" value="S4_RNA-bd_sf"/>
</dbReference>
<dbReference type="EMBL" id="JANUXY010000001">
    <property type="protein sequence ID" value="MCS4485309.1"/>
    <property type="molecule type" value="Genomic_DNA"/>
</dbReference>
<protein>
    <recommendedName>
        <fullName evidence="5">Pseudouridine synthase</fullName>
        <ecNumber evidence="5">5.4.99.-</ecNumber>
    </recommendedName>
</protein>
<dbReference type="PROSITE" id="PS01149">
    <property type="entry name" value="PSI_RSU"/>
    <property type="match status" value="1"/>
</dbReference>
<name>A0ABT2EYP6_9STAP</name>
<dbReference type="Gene3D" id="3.30.70.1560">
    <property type="entry name" value="Alpha-L RNA-binding motif"/>
    <property type="match status" value="1"/>
</dbReference>
<dbReference type="Gene3D" id="3.30.70.580">
    <property type="entry name" value="Pseudouridine synthase I, catalytic domain, N-terminal subdomain"/>
    <property type="match status" value="1"/>
</dbReference>
<dbReference type="Gene3D" id="3.10.290.10">
    <property type="entry name" value="RNA-binding S4 domain"/>
    <property type="match status" value="1"/>
</dbReference>
<dbReference type="InterPro" id="IPR042092">
    <property type="entry name" value="PsdUridine_s_RsuA/RluB/E/F_cat"/>
</dbReference>
<feature type="domain" description="RNA-binding S4" evidence="6">
    <location>
        <begin position="1"/>
        <end position="59"/>
    </location>
</feature>
<evidence type="ECO:0000256" key="2">
    <source>
        <dbReference type="ARBA" id="ARBA00022884"/>
    </source>
</evidence>
<dbReference type="Pfam" id="PF01479">
    <property type="entry name" value="S4"/>
    <property type="match status" value="1"/>
</dbReference>
<dbReference type="InterPro" id="IPR020103">
    <property type="entry name" value="PsdUridine_synth_cat_dom_sf"/>
</dbReference>
<organism evidence="7 8">
    <name type="scientific">Staphylococcus americanisciuri</name>
    <dbReference type="NCBI Taxonomy" id="2973940"/>
    <lineage>
        <taxon>Bacteria</taxon>
        <taxon>Bacillati</taxon>
        <taxon>Bacillota</taxon>
        <taxon>Bacilli</taxon>
        <taxon>Bacillales</taxon>
        <taxon>Staphylococcaceae</taxon>
        <taxon>Staphylococcus</taxon>
    </lineage>
</organism>
<keyword evidence="3 5" id="KW-0413">Isomerase</keyword>
<accession>A0ABT2EYP6</accession>
<comment type="similarity">
    <text evidence="1 5">Belongs to the pseudouridine synthase RsuA family.</text>
</comment>
<dbReference type="InterPro" id="IPR018496">
    <property type="entry name" value="PsdUridine_synth_RsuA/RluB_CS"/>
</dbReference>
<keyword evidence="2 4" id="KW-0694">RNA-binding</keyword>
<proteinExistence type="inferred from homology"/>
<dbReference type="InterPro" id="IPR006145">
    <property type="entry name" value="PsdUridine_synth_RsuA/RluA"/>
</dbReference>
<evidence type="ECO:0000259" key="6">
    <source>
        <dbReference type="SMART" id="SM00363"/>
    </source>
</evidence>
<dbReference type="PANTHER" id="PTHR47683:SF4">
    <property type="entry name" value="PSEUDOURIDINE SYNTHASE"/>
    <property type="match status" value="1"/>
</dbReference>
<sequence length="231" mass="26014">MRLDKFLANAGVGSRKQVKVLLKKGKVLVNNETVKSPKHKVRPHQDCVVVNGEVIEYEPFVYLMLNKPAGIISATEDESQMTTIDMIDGYDHLNLFPVGRLDKDTEGLILITNDGAFNHRVMSPNHHVPKQYYVELAHSVEPSAVEQFAVGIELKEGLLKPAELEILEPDNCARVTIHEGKYHQVKRMFHAVDNEVVYLKREAIGSLELDPTLAKGDYRKLSAEELALFED</sequence>
<dbReference type="PROSITE" id="PS50889">
    <property type="entry name" value="S4"/>
    <property type="match status" value="1"/>
</dbReference>
<dbReference type="InterPro" id="IPR000748">
    <property type="entry name" value="PsdUridine_synth_RsuA/RluB/E/F"/>
</dbReference>
<dbReference type="InterPro" id="IPR020094">
    <property type="entry name" value="TruA/RsuA/RluB/E/F_N"/>
</dbReference>
<evidence type="ECO:0000256" key="4">
    <source>
        <dbReference type="PROSITE-ProRule" id="PRU00182"/>
    </source>
</evidence>
<dbReference type="NCBIfam" id="TIGR00093">
    <property type="entry name" value="pseudouridine synthase"/>
    <property type="match status" value="1"/>
</dbReference>
<dbReference type="SUPFAM" id="SSF55174">
    <property type="entry name" value="Alpha-L RNA-binding motif"/>
    <property type="match status" value="1"/>
</dbReference>
<dbReference type="CDD" id="cd00165">
    <property type="entry name" value="S4"/>
    <property type="match status" value="1"/>
</dbReference>
<comment type="caution">
    <text evidence="7">The sequence shown here is derived from an EMBL/GenBank/DDBJ whole genome shotgun (WGS) entry which is preliminary data.</text>
</comment>
<evidence type="ECO:0000256" key="5">
    <source>
        <dbReference type="RuleBase" id="RU003887"/>
    </source>
</evidence>
<dbReference type="SUPFAM" id="SSF55120">
    <property type="entry name" value="Pseudouridine synthase"/>
    <property type="match status" value="1"/>
</dbReference>
<reference evidence="7 8" key="1">
    <citation type="journal article" date="2023" name="Int. J. Syst. Evol. Microbiol.">
        <title>Streptococcus sciuri sp. nov., Staphylococcus marylandisciuri sp. nov. and Staphylococcus americanisciuri sp. nov., isolated from faeces of eastern grey squirrel (Sciurus carolinensis).</title>
        <authorList>
            <person name="Volokhov D.V."/>
            <person name="Zagorodnyaya T.A."/>
            <person name="Furtak V.A."/>
            <person name="Nattanmai G."/>
            <person name="Randall L."/>
            <person name="Jose S."/>
            <person name="Gao Y."/>
            <person name="Eisenberg T."/>
            <person name="Delmonte P."/>
            <person name="Blom J."/>
            <person name="Mitchell K.K."/>
        </authorList>
    </citation>
    <scope>NUCLEOTIDE SEQUENCE [LARGE SCALE GENOMIC DNA]</scope>
    <source>
        <strain evidence="7 8">GRT3</strain>
    </source>
</reference>
<dbReference type="PANTHER" id="PTHR47683">
    <property type="entry name" value="PSEUDOURIDINE SYNTHASE FAMILY PROTEIN-RELATED"/>
    <property type="match status" value="1"/>
</dbReference>
<evidence type="ECO:0000313" key="7">
    <source>
        <dbReference type="EMBL" id="MCS4485309.1"/>
    </source>
</evidence>
<keyword evidence="8" id="KW-1185">Reference proteome</keyword>
<dbReference type="InterPro" id="IPR050343">
    <property type="entry name" value="RsuA_PseudoU_synthase"/>
</dbReference>
<dbReference type="SMART" id="SM00363">
    <property type="entry name" value="S4"/>
    <property type="match status" value="1"/>
</dbReference>
<dbReference type="Pfam" id="PF00849">
    <property type="entry name" value="PseudoU_synth_2"/>
    <property type="match status" value="1"/>
</dbReference>
<evidence type="ECO:0000313" key="8">
    <source>
        <dbReference type="Proteomes" id="UP001205609"/>
    </source>
</evidence>
<gene>
    <name evidence="7" type="ORF">NXS11_00210</name>
</gene>
<evidence type="ECO:0000256" key="3">
    <source>
        <dbReference type="ARBA" id="ARBA00023235"/>
    </source>
</evidence>
<evidence type="ECO:0000256" key="1">
    <source>
        <dbReference type="ARBA" id="ARBA00008348"/>
    </source>
</evidence>
<dbReference type="RefSeq" id="WP_259197666.1">
    <property type="nucleotide sequence ID" value="NZ_JANUXY010000001.1"/>
</dbReference>
<dbReference type="CDD" id="cd02553">
    <property type="entry name" value="PseudoU_synth_RsuA"/>
    <property type="match status" value="1"/>
</dbReference>